<dbReference type="GO" id="GO:0008017">
    <property type="term" value="F:microtubule binding"/>
    <property type="evidence" value="ECO:0007669"/>
    <property type="project" value="TreeGrafter"/>
</dbReference>
<dbReference type="InterPro" id="IPR024395">
    <property type="entry name" value="CLASP_N_dom"/>
</dbReference>
<dbReference type="InterPro" id="IPR016024">
    <property type="entry name" value="ARM-type_fold"/>
</dbReference>
<dbReference type="OrthoDB" id="63891at2759"/>
<dbReference type="InterPro" id="IPR011989">
    <property type="entry name" value="ARM-like"/>
</dbReference>
<dbReference type="AlphaFoldDB" id="A0A851W9Q1"/>
<dbReference type="PANTHER" id="PTHR21567:SF42">
    <property type="entry name" value="TOG ARRAY REGULATOR OF AXONEMAL MICROTUBULES PROTEIN 2"/>
    <property type="match status" value="1"/>
</dbReference>
<feature type="non-terminal residue" evidence="2">
    <location>
        <position position="1"/>
    </location>
</feature>
<evidence type="ECO:0000313" key="3">
    <source>
        <dbReference type="Proteomes" id="UP000659062"/>
    </source>
</evidence>
<dbReference type="PANTHER" id="PTHR21567">
    <property type="entry name" value="CLASP"/>
    <property type="match status" value="1"/>
</dbReference>
<comment type="caution">
    <text evidence="2">The sequence shown here is derived from an EMBL/GenBank/DDBJ whole genome shotgun (WGS) entry which is preliminary data.</text>
</comment>
<keyword evidence="3" id="KW-1185">Reference proteome</keyword>
<reference evidence="2" key="1">
    <citation type="submission" date="2019-09" db="EMBL/GenBank/DDBJ databases">
        <title>Bird 10,000 Genomes (B10K) Project - Family phase.</title>
        <authorList>
            <person name="Zhang G."/>
        </authorList>
    </citation>
    <scope>NUCLEOTIDE SEQUENCE</scope>
    <source>
        <strain evidence="2">OUT-0061</strain>
        <tissue evidence="2">Blood</tissue>
    </source>
</reference>
<name>A0A851W9Q1_9PASS</name>
<sequence length="219" mass="24205">PQQSLLQALSLLRSDDWEVKEKGLASIKHLAGSHSEVLLPRLRDICLAVTSEVTNLWSKVSYMAIVTLGEFFATLKQDMDSEVDEMVRVILRMLRNSPEFVEKAASQTLGIMVENHALARLCCCCSFSLCPSVCSPLARSCHVQVQKCAAELLLSLLEKIGVTELAGTARAGRLAHAAGTLALDRHKDTRHYGQEMVKMLLNHQEGKILLERSVPARDL</sequence>
<dbReference type="Gene3D" id="1.25.10.10">
    <property type="entry name" value="Leucine-rich Repeat Variant"/>
    <property type="match status" value="1"/>
</dbReference>
<evidence type="ECO:0000259" key="1">
    <source>
        <dbReference type="Pfam" id="PF12348"/>
    </source>
</evidence>
<dbReference type="SUPFAM" id="SSF48371">
    <property type="entry name" value="ARM repeat"/>
    <property type="match status" value="1"/>
</dbReference>
<feature type="non-terminal residue" evidence="2">
    <location>
        <position position="219"/>
    </location>
</feature>
<accession>A0A851W9Q1</accession>
<dbReference type="GO" id="GO:0005929">
    <property type="term" value="C:cilium"/>
    <property type="evidence" value="ECO:0007669"/>
    <property type="project" value="TreeGrafter"/>
</dbReference>
<dbReference type="EMBL" id="WBNE01000650">
    <property type="protein sequence ID" value="NXD46800.1"/>
    <property type="molecule type" value="Genomic_DNA"/>
</dbReference>
<dbReference type="Pfam" id="PF12348">
    <property type="entry name" value="CLASP_N"/>
    <property type="match status" value="1"/>
</dbReference>
<feature type="domain" description="CLASP N-terminal" evidence="1">
    <location>
        <begin position="15"/>
        <end position="121"/>
    </location>
</feature>
<dbReference type="Proteomes" id="UP000659062">
    <property type="component" value="Unassembled WGS sequence"/>
</dbReference>
<dbReference type="GO" id="GO:0005881">
    <property type="term" value="C:cytoplasmic microtubule"/>
    <property type="evidence" value="ECO:0007669"/>
    <property type="project" value="TreeGrafter"/>
</dbReference>
<gene>
    <name evidence="2" type="primary">Togaram2_3</name>
    <name evidence="2" type="ORF">COPSEC_R12810</name>
</gene>
<organism evidence="2 3">
    <name type="scientific">Copsychus sechellarum</name>
    <dbReference type="NCBI Taxonomy" id="797021"/>
    <lineage>
        <taxon>Eukaryota</taxon>
        <taxon>Metazoa</taxon>
        <taxon>Chordata</taxon>
        <taxon>Craniata</taxon>
        <taxon>Vertebrata</taxon>
        <taxon>Euteleostomi</taxon>
        <taxon>Archelosauria</taxon>
        <taxon>Archosauria</taxon>
        <taxon>Dinosauria</taxon>
        <taxon>Saurischia</taxon>
        <taxon>Theropoda</taxon>
        <taxon>Coelurosauria</taxon>
        <taxon>Aves</taxon>
        <taxon>Neognathae</taxon>
        <taxon>Neoaves</taxon>
        <taxon>Telluraves</taxon>
        <taxon>Australaves</taxon>
        <taxon>Passeriformes</taxon>
        <taxon>Muscicapidae</taxon>
        <taxon>Copsychus</taxon>
    </lineage>
</organism>
<dbReference type="GO" id="GO:0000226">
    <property type="term" value="P:microtubule cytoskeleton organization"/>
    <property type="evidence" value="ECO:0007669"/>
    <property type="project" value="TreeGrafter"/>
</dbReference>
<proteinExistence type="predicted"/>
<evidence type="ECO:0000313" key="2">
    <source>
        <dbReference type="EMBL" id="NXD46800.1"/>
    </source>
</evidence>
<protein>
    <submittedName>
        <fullName evidence="2">TGRM2 protein</fullName>
    </submittedName>
</protein>